<dbReference type="Proteomes" id="UP000005631">
    <property type="component" value="Chromosome"/>
</dbReference>
<keyword evidence="4 5" id="KW-0472">Membrane</keyword>
<name>G8QZ54_OWEHD</name>
<gene>
    <name evidence="7" type="ordered locus">Oweho_0419</name>
</gene>
<dbReference type="RefSeq" id="WP_014200798.1">
    <property type="nucleotide sequence ID" value="NC_016599.1"/>
</dbReference>
<dbReference type="PANTHER" id="PTHR24002:SF3">
    <property type="entry name" value="SOLUTE CARRIER FAMILY 22 MEMBER 18"/>
    <property type="match status" value="1"/>
</dbReference>
<dbReference type="SUPFAM" id="SSF103473">
    <property type="entry name" value="MFS general substrate transporter"/>
    <property type="match status" value="1"/>
</dbReference>
<keyword evidence="2 5" id="KW-0812">Transmembrane</keyword>
<dbReference type="eggNOG" id="COG2814">
    <property type="taxonomic scope" value="Bacteria"/>
</dbReference>
<reference evidence="7 8" key="1">
    <citation type="journal article" date="2012" name="Stand. Genomic Sci.">
        <title>Genome sequence of the orange-pigmented seawater bacterium Owenweeksia hongkongensis type strain (UST20020801(T)).</title>
        <authorList>
            <person name="Riedel T."/>
            <person name="Held B."/>
            <person name="Nolan M."/>
            <person name="Lucas S."/>
            <person name="Lapidus A."/>
            <person name="Tice H."/>
            <person name="Del Rio T.G."/>
            <person name="Cheng J.F."/>
            <person name="Han C."/>
            <person name="Tapia R."/>
            <person name="Goodwin L.A."/>
            <person name="Pitluck S."/>
            <person name="Liolios K."/>
            <person name="Mavromatis K."/>
            <person name="Pagani I."/>
            <person name="Ivanova N."/>
            <person name="Mikhailova N."/>
            <person name="Pati A."/>
            <person name="Chen A."/>
            <person name="Palaniappan K."/>
            <person name="Rohde M."/>
            <person name="Tindall B.J."/>
            <person name="Detter J.C."/>
            <person name="Goker M."/>
            <person name="Woyke T."/>
            <person name="Bristow J."/>
            <person name="Eisen J.A."/>
            <person name="Markowitz V."/>
            <person name="Hugenholtz P."/>
            <person name="Klenk H.P."/>
            <person name="Kyrpides N.C."/>
        </authorList>
    </citation>
    <scope>NUCLEOTIDE SEQUENCE</scope>
    <source>
        <strain evidence="8">DSM 17368 / JCM 12287 / NRRL B-23963</strain>
    </source>
</reference>
<keyword evidence="8" id="KW-1185">Reference proteome</keyword>
<dbReference type="InterPro" id="IPR020846">
    <property type="entry name" value="MFS_dom"/>
</dbReference>
<feature type="domain" description="Major facilitator superfamily (MFS) profile" evidence="6">
    <location>
        <begin position="5"/>
        <end position="389"/>
    </location>
</feature>
<feature type="transmembrane region" description="Helical" evidence="5">
    <location>
        <begin position="128"/>
        <end position="146"/>
    </location>
</feature>
<protein>
    <submittedName>
        <fullName evidence="7">Arabinose efflux permease family protein</fullName>
    </submittedName>
</protein>
<keyword evidence="3 5" id="KW-1133">Transmembrane helix</keyword>
<feature type="transmembrane region" description="Helical" evidence="5">
    <location>
        <begin position="211"/>
        <end position="232"/>
    </location>
</feature>
<accession>G8QZ54</accession>
<feature type="transmembrane region" description="Helical" evidence="5">
    <location>
        <begin position="39"/>
        <end position="59"/>
    </location>
</feature>
<dbReference type="KEGG" id="oho:Oweho_0419"/>
<comment type="subcellular location">
    <subcellularLocation>
        <location evidence="1">Membrane</location>
        <topology evidence="1">Multi-pass membrane protein</topology>
    </subcellularLocation>
</comment>
<dbReference type="PRINTS" id="PR01035">
    <property type="entry name" value="TCRTETA"/>
</dbReference>
<evidence type="ECO:0000256" key="4">
    <source>
        <dbReference type="ARBA" id="ARBA00023136"/>
    </source>
</evidence>
<feature type="transmembrane region" description="Helical" evidence="5">
    <location>
        <begin position="364"/>
        <end position="385"/>
    </location>
</feature>
<dbReference type="HOGENOM" id="CLU_001265_10_11_10"/>
<feature type="transmembrane region" description="Helical" evidence="5">
    <location>
        <begin position="275"/>
        <end position="293"/>
    </location>
</feature>
<dbReference type="PATRIC" id="fig|926562.3.peg.432"/>
<feature type="transmembrane region" description="Helical" evidence="5">
    <location>
        <begin position="336"/>
        <end position="358"/>
    </location>
</feature>
<organism evidence="7 8">
    <name type="scientific">Owenweeksia hongkongensis (strain DSM 17368 / CIP 108786 / JCM 12287 / NRRL B-23963 / UST20020801)</name>
    <dbReference type="NCBI Taxonomy" id="926562"/>
    <lineage>
        <taxon>Bacteria</taxon>
        <taxon>Pseudomonadati</taxon>
        <taxon>Bacteroidota</taxon>
        <taxon>Flavobacteriia</taxon>
        <taxon>Flavobacteriales</taxon>
        <taxon>Owenweeksiaceae</taxon>
        <taxon>Owenweeksia</taxon>
    </lineage>
</organism>
<evidence type="ECO:0000259" key="6">
    <source>
        <dbReference type="PROSITE" id="PS50850"/>
    </source>
</evidence>
<feature type="transmembrane region" description="Helical" evidence="5">
    <location>
        <begin position="244"/>
        <end position="263"/>
    </location>
</feature>
<sequence>MKKLPILVLIITIAIDMLGFGIIIPVLPIYADQLGASEFTIGLIEASFAAAQFLFTPFWGGLSDRIGRRPVILISIGIMVLSYLVLANATLIALVFLARIVSGIGAANLSAAQAFISDLVKPKERVKYFGYIGAAFGIGFIFGPPLGGYLKTNFGIEGLGYVAAGISTLNFLLAFFFLPESNKEKNADSKLFKNPFTEIYRILPRPEIRSVLMIHFVFIMAFSMMQITASLLWAKEYQLNEQEIGVMFAYVGISTALIQGLFVGKLSNIFGERRLFVVGNLMMAAGLASLPFAPPGGFLILTIIALTLISFGNAFVTPIISSLLSQNAKKKEQGKILGLAQSVGALSRVFGPSLGGFLFGLTYFMPNIVAGALMLLTTFMAFQLVKNKMRPQEAS</sequence>
<dbReference type="AlphaFoldDB" id="G8QZ54"/>
<feature type="transmembrane region" description="Helical" evidence="5">
    <location>
        <begin position="299"/>
        <end position="324"/>
    </location>
</feature>
<dbReference type="OrthoDB" id="9793283at2"/>
<evidence type="ECO:0000313" key="8">
    <source>
        <dbReference type="Proteomes" id="UP000005631"/>
    </source>
</evidence>
<dbReference type="Gene3D" id="1.20.1250.20">
    <property type="entry name" value="MFS general substrate transporter like domains"/>
    <property type="match status" value="1"/>
</dbReference>
<evidence type="ECO:0000256" key="2">
    <source>
        <dbReference type="ARBA" id="ARBA00022692"/>
    </source>
</evidence>
<dbReference type="CDD" id="cd17330">
    <property type="entry name" value="MFS_SLC46_TetA_like"/>
    <property type="match status" value="1"/>
</dbReference>
<dbReference type="STRING" id="926562.Oweho_0419"/>
<dbReference type="Pfam" id="PF07690">
    <property type="entry name" value="MFS_1"/>
    <property type="match status" value="1"/>
</dbReference>
<dbReference type="EMBL" id="CP003156">
    <property type="protein sequence ID" value="AEV31437.1"/>
    <property type="molecule type" value="Genomic_DNA"/>
</dbReference>
<evidence type="ECO:0000256" key="1">
    <source>
        <dbReference type="ARBA" id="ARBA00004141"/>
    </source>
</evidence>
<proteinExistence type="predicted"/>
<feature type="transmembrane region" description="Helical" evidence="5">
    <location>
        <begin position="158"/>
        <end position="178"/>
    </location>
</feature>
<dbReference type="InterPro" id="IPR011701">
    <property type="entry name" value="MFS"/>
</dbReference>
<feature type="transmembrane region" description="Helical" evidence="5">
    <location>
        <begin position="71"/>
        <end position="90"/>
    </location>
</feature>
<evidence type="ECO:0000256" key="3">
    <source>
        <dbReference type="ARBA" id="ARBA00022989"/>
    </source>
</evidence>
<feature type="transmembrane region" description="Helical" evidence="5">
    <location>
        <begin position="96"/>
        <end position="116"/>
    </location>
</feature>
<evidence type="ECO:0000256" key="5">
    <source>
        <dbReference type="SAM" id="Phobius"/>
    </source>
</evidence>
<dbReference type="GO" id="GO:0022857">
    <property type="term" value="F:transmembrane transporter activity"/>
    <property type="evidence" value="ECO:0007669"/>
    <property type="project" value="InterPro"/>
</dbReference>
<evidence type="ECO:0000313" key="7">
    <source>
        <dbReference type="EMBL" id="AEV31437.1"/>
    </source>
</evidence>
<dbReference type="InterPro" id="IPR036259">
    <property type="entry name" value="MFS_trans_sf"/>
</dbReference>
<feature type="transmembrane region" description="Helical" evidence="5">
    <location>
        <begin position="7"/>
        <end position="27"/>
    </location>
</feature>
<dbReference type="GO" id="GO:0016020">
    <property type="term" value="C:membrane"/>
    <property type="evidence" value="ECO:0007669"/>
    <property type="project" value="UniProtKB-SubCell"/>
</dbReference>
<dbReference type="PROSITE" id="PS50850">
    <property type="entry name" value="MFS"/>
    <property type="match status" value="1"/>
</dbReference>
<dbReference type="PANTHER" id="PTHR24002">
    <property type="entry name" value="SOLUTE CARRIER FAMILY 22 MEMBER 18"/>
    <property type="match status" value="1"/>
</dbReference>
<dbReference type="InterPro" id="IPR001958">
    <property type="entry name" value="Tet-R_TetA/multi-R_MdtG-like"/>
</dbReference>